<sequence length="335" mass="36767">MGKQTPEERDEFLAAIKQDFDDRLAQMAKDPARWVEFIDQAATFGARYSATNHMLLMFQAEERGIEPRYFLPYGNKQKTSGWLAVGRQVRAGEAAFKVWAPITRRPTEEEATEWEAAGRKVKRDSRGRPAVQVVGFRLMNTFELSQTDGEPFDVPTVQRIRRIKAAAATPALLTGDDPTGAYDDVVDLIEAAGYSFALVPPRTGYLRGANGVTVTGPGLRVVQVRDDVDAPQRLKTTVHELAHIRCGHTDSDGDLHRGRMETEAESVAHLVCRALGLDSRAYSDAYVFGWADGDLDLIKACAETVLRVSKQILTDLTPADTDAGTGEVDGFPAAA</sequence>
<comment type="caution">
    <text evidence="2">The sequence shown here is derived from an EMBL/GenBank/DDBJ whole genome shotgun (WGS) entry which is preliminary data.</text>
</comment>
<dbReference type="Proteomes" id="UP000619260">
    <property type="component" value="Unassembled WGS sequence"/>
</dbReference>
<evidence type="ECO:0000259" key="1">
    <source>
        <dbReference type="Pfam" id="PF08401"/>
    </source>
</evidence>
<gene>
    <name evidence="2" type="ORF">Val02_62730</name>
</gene>
<dbReference type="GO" id="GO:0003697">
    <property type="term" value="F:single-stranded DNA binding"/>
    <property type="evidence" value="ECO:0007669"/>
    <property type="project" value="InterPro"/>
</dbReference>
<proteinExistence type="predicted"/>
<evidence type="ECO:0000313" key="2">
    <source>
        <dbReference type="EMBL" id="GIJ49387.1"/>
    </source>
</evidence>
<reference evidence="2" key="1">
    <citation type="submission" date="2021-01" db="EMBL/GenBank/DDBJ databases">
        <title>Whole genome shotgun sequence of Virgisporangium aliadipatigenens NBRC 105644.</title>
        <authorList>
            <person name="Komaki H."/>
            <person name="Tamura T."/>
        </authorList>
    </citation>
    <scope>NUCLEOTIDE SEQUENCE</scope>
    <source>
        <strain evidence="2">NBRC 105644</strain>
    </source>
</reference>
<name>A0A8J3YRX8_9ACTN</name>
<dbReference type="Pfam" id="PF08401">
    <property type="entry name" value="ArdcN"/>
    <property type="match status" value="1"/>
</dbReference>
<organism evidence="2 3">
    <name type="scientific">Virgisporangium aliadipatigenens</name>
    <dbReference type="NCBI Taxonomy" id="741659"/>
    <lineage>
        <taxon>Bacteria</taxon>
        <taxon>Bacillati</taxon>
        <taxon>Actinomycetota</taxon>
        <taxon>Actinomycetes</taxon>
        <taxon>Micromonosporales</taxon>
        <taxon>Micromonosporaceae</taxon>
        <taxon>Virgisporangium</taxon>
    </lineage>
</organism>
<dbReference type="InterPro" id="IPR013610">
    <property type="entry name" value="ArdC_N"/>
</dbReference>
<dbReference type="AlphaFoldDB" id="A0A8J3YRX8"/>
<evidence type="ECO:0000313" key="3">
    <source>
        <dbReference type="Proteomes" id="UP000619260"/>
    </source>
</evidence>
<dbReference type="EMBL" id="BOPF01000026">
    <property type="protein sequence ID" value="GIJ49387.1"/>
    <property type="molecule type" value="Genomic_DNA"/>
</dbReference>
<feature type="domain" description="N-terminal" evidence="1">
    <location>
        <begin position="40"/>
        <end position="121"/>
    </location>
</feature>
<protein>
    <recommendedName>
        <fullName evidence="1">N-terminal domain-containing protein</fullName>
    </recommendedName>
</protein>
<keyword evidence="3" id="KW-1185">Reference proteome</keyword>
<accession>A0A8J3YRX8</accession>